<dbReference type="InterPro" id="IPR018062">
    <property type="entry name" value="HTH_AraC-typ_CS"/>
</dbReference>
<dbReference type="RefSeq" id="WP_072063999.1">
    <property type="nucleotide sequence ID" value="NZ_CP065722.1"/>
</dbReference>
<dbReference type="InterPro" id="IPR020449">
    <property type="entry name" value="Tscrpt_reg_AraC-type_HTH"/>
</dbReference>
<protein>
    <submittedName>
        <fullName evidence="5">Right origin-binding protein</fullName>
    </submittedName>
</protein>
<keyword evidence="1" id="KW-0805">Transcription regulation</keyword>
<dbReference type="PROSITE" id="PS01124">
    <property type="entry name" value="HTH_ARAC_FAMILY_2"/>
    <property type="match status" value="1"/>
</dbReference>
<evidence type="ECO:0000259" key="4">
    <source>
        <dbReference type="PROSITE" id="PS01124"/>
    </source>
</evidence>
<dbReference type="GO" id="GO:0043565">
    <property type="term" value="F:sequence-specific DNA binding"/>
    <property type="evidence" value="ECO:0007669"/>
    <property type="project" value="InterPro"/>
</dbReference>
<dbReference type="InterPro" id="IPR010499">
    <property type="entry name" value="AraC_E-bd"/>
</dbReference>
<reference evidence="6" key="1">
    <citation type="submission" date="2015-06" db="EMBL/GenBank/DDBJ databases">
        <authorList>
            <person name="Urmite Genomes"/>
        </authorList>
    </citation>
    <scope>NUCLEOTIDE SEQUENCE [LARGE SCALE GENOMIC DNA]</scope>
    <source>
        <strain evidence="6">CSUR P1867</strain>
    </source>
</reference>
<proteinExistence type="predicted"/>
<evidence type="ECO:0000313" key="5">
    <source>
        <dbReference type="EMBL" id="CRL62696.1"/>
    </source>
</evidence>
<dbReference type="Pfam" id="PF12833">
    <property type="entry name" value="HTH_18"/>
    <property type="match status" value="1"/>
</dbReference>
<dbReference type="InterPro" id="IPR050959">
    <property type="entry name" value="MarA-like"/>
</dbReference>
<dbReference type="InterPro" id="IPR029442">
    <property type="entry name" value="GyrI-like"/>
</dbReference>
<dbReference type="SMART" id="SM00342">
    <property type="entry name" value="HTH_ARAC"/>
    <property type="match status" value="1"/>
</dbReference>
<name>A0A0G4QAS5_9GAMM</name>
<dbReference type="InterPro" id="IPR018060">
    <property type="entry name" value="HTH_AraC"/>
</dbReference>
<accession>A0A379EM06</accession>
<dbReference type="Gene3D" id="1.10.10.60">
    <property type="entry name" value="Homeodomain-like"/>
    <property type="match status" value="2"/>
</dbReference>
<dbReference type="Pfam" id="PF06445">
    <property type="entry name" value="GyrI-like"/>
    <property type="match status" value="1"/>
</dbReference>
<dbReference type="InterPro" id="IPR011256">
    <property type="entry name" value="Reg_factor_effector_dom_sf"/>
</dbReference>
<evidence type="ECO:0000256" key="3">
    <source>
        <dbReference type="ARBA" id="ARBA00023163"/>
    </source>
</evidence>
<dbReference type="AlphaFoldDB" id="A0A0G4QAS5"/>
<feature type="domain" description="HTH araC/xylS-type" evidence="4">
    <location>
        <begin position="23"/>
        <end position="121"/>
    </location>
</feature>
<sequence>MSSQYNGLIPSNTLSSFNIEIIKELLLWIEVNLEKPLLLDDVAIRSGYTKWHLQRVFKQATGLTLASYIRGRRLTKAATELRLTKLPILTVALRYQFDSQQSFTRRFKATFGVTPTEYRKLDNLCGNNFQPPINFDVVDLPIPKIMELPESYVYGMQYQYFCSIEDIGKLHEDIRHQFWNDFLLYTDKNFIESTVLISYQPNTLRKNKIQIDYEIGLNSLDHFTKTSGFRKRVIEAGRYVRFQFKGTLEEYKQFAMKIYFYTLPALGLCRRLGADIERYVSIETNIDLMELPKTLEIDYFVPIH</sequence>
<keyword evidence="2" id="KW-0238">DNA-binding</keyword>
<dbReference type="Proteomes" id="UP000183920">
    <property type="component" value="Unassembled WGS sequence"/>
</dbReference>
<dbReference type="SUPFAM" id="SSF55136">
    <property type="entry name" value="Probable bacterial effector-binding domain"/>
    <property type="match status" value="1"/>
</dbReference>
<dbReference type="InterPro" id="IPR009057">
    <property type="entry name" value="Homeodomain-like_sf"/>
</dbReference>
<dbReference type="PANTHER" id="PTHR47504:SF5">
    <property type="entry name" value="RIGHT ORIGIN-BINDING PROTEIN"/>
    <property type="match status" value="1"/>
</dbReference>
<dbReference type="EMBL" id="CVRY01000004">
    <property type="protein sequence ID" value="CRL62696.1"/>
    <property type="molecule type" value="Genomic_DNA"/>
</dbReference>
<dbReference type="PANTHER" id="PTHR47504">
    <property type="entry name" value="RIGHT ORIGIN-BINDING PROTEIN"/>
    <property type="match status" value="1"/>
</dbReference>
<evidence type="ECO:0000313" key="6">
    <source>
        <dbReference type="Proteomes" id="UP000183920"/>
    </source>
</evidence>
<keyword evidence="3" id="KW-0804">Transcription</keyword>
<dbReference type="PRINTS" id="PR00032">
    <property type="entry name" value="HTHARAC"/>
</dbReference>
<dbReference type="PROSITE" id="PS00041">
    <property type="entry name" value="HTH_ARAC_FAMILY_1"/>
    <property type="match status" value="1"/>
</dbReference>
<dbReference type="SMART" id="SM00871">
    <property type="entry name" value="AraC_E_bind"/>
    <property type="match status" value="1"/>
</dbReference>
<dbReference type="SUPFAM" id="SSF46689">
    <property type="entry name" value="Homeodomain-like"/>
    <property type="match status" value="2"/>
</dbReference>
<dbReference type="GO" id="GO:0003700">
    <property type="term" value="F:DNA-binding transcription factor activity"/>
    <property type="evidence" value="ECO:0007669"/>
    <property type="project" value="InterPro"/>
</dbReference>
<evidence type="ECO:0000256" key="1">
    <source>
        <dbReference type="ARBA" id="ARBA00023015"/>
    </source>
</evidence>
<gene>
    <name evidence="5" type="primary">rob_6</name>
    <name evidence="5" type="ORF">BN1804_02094</name>
</gene>
<accession>A0A0G4QAS5</accession>
<organism evidence="5 6">
    <name type="scientific">Proteus penneri</name>
    <dbReference type="NCBI Taxonomy" id="102862"/>
    <lineage>
        <taxon>Bacteria</taxon>
        <taxon>Pseudomonadati</taxon>
        <taxon>Pseudomonadota</taxon>
        <taxon>Gammaproteobacteria</taxon>
        <taxon>Enterobacterales</taxon>
        <taxon>Morganellaceae</taxon>
        <taxon>Proteus</taxon>
    </lineage>
</organism>
<dbReference type="Gene3D" id="3.20.80.10">
    <property type="entry name" value="Regulatory factor, effector binding domain"/>
    <property type="match status" value="1"/>
</dbReference>
<evidence type="ECO:0000256" key="2">
    <source>
        <dbReference type="ARBA" id="ARBA00023125"/>
    </source>
</evidence>